<dbReference type="GO" id="GO:0006357">
    <property type="term" value="P:regulation of transcription by RNA polymerase II"/>
    <property type="evidence" value="ECO:0007669"/>
    <property type="project" value="InterPro"/>
</dbReference>
<keyword evidence="5" id="KW-0539">Nucleus</keyword>
<dbReference type="FunFam" id="1.10.150.60:FF:000007">
    <property type="entry name" value="AT-rich interactive domain-containing protein 3C"/>
    <property type="match status" value="1"/>
</dbReference>
<keyword evidence="3" id="KW-0238">DNA-binding</keyword>
<sequence>MDAHPESDCEQQMPENFSAKEDSGDNAIIKSPSNPEAEEEQRLAQHGGESEFESEGEEEETEDLSPGVTAMSHMHVSGQDSETIIARIKRRQEQEQLKQQQQHIEREYMAHSERLMRDEMGYLNSPESNHHHPAGNGSSKSATPSPTSPPPTQYLYAAGHPFSSALFNTTQMAAAAQAAAVAMANASAAHHHQIPPMSAGSSSAGSATPPNNGIGSMSSPRGAAGEGDQSKYTFEEQFKQVRAKLYELSDDPRRKEFLDDLFSYMQKRGTPVNRIPIMAKQVLDLYELYRLVVARGGLVEVINKKIWREITKGLNLPSSITSAAFTLRTQYMKYLYPYECVKEKLSTNEELQAAIDGNRREGRRSSYGPYSDLVTAPRNSHQPPLSSHPSPLSMMPRHMNGHGSNPGLPSSGRGSSASPLPLTSYYPSHNSTHLPLNLAPTQENGMYSNHALSSESRLDLLSPEWDMHMAKRNGYSPSGEEDNCNSIPSTPNPIVMPQQEALNLEVSRNSSANDQKPLNMASRNSHSDSKPIKRQPMDDTEDLRTSSKRLLMEEERRSSMPSTHIKISNNRGPDGRPQSDGSLSVSMEVNGILYTGVLYASTQHRNRL</sequence>
<evidence type="ECO:0000313" key="10">
    <source>
        <dbReference type="Proteomes" id="UP001497382"/>
    </source>
</evidence>
<proteinExistence type="predicted"/>
<dbReference type="CDD" id="cd16867">
    <property type="entry name" value="ARID_ARID3"/>
    <property type="match status" value="1"/>
</dbReference>
<dbReference type="Gene3D" id="1.10.150.60">
    <property type="entry name" value="ARID DNA-binding domain"/>
    <property type="match status" value="1"/>
</dbReference>
<reference evidence="9 10" key="1">
    <citation type="submission" date="2024-04" db="EMBL/GenBank/DDBJ databases">
        <authorList>
            <person name="Rising A."/>
            <person name="Reimegard J."/>
            <person name="Sonavane S."/>
            <person name="Akerstrom W."/>
            <person name="Nylinder S."/>
            <person name="Hedman E."/>
            <person name="Kallberg Y."/>
        </authorList>
    </citation>
    <scope>NUCLEOTIDE SEQUENCE [LARGE SCALE GENOMIC DNA]</scope>
</reference>
<dbReference type="Pfam" id="PF01388">
    <property type="entry name" value="ARID"/>
    <property type="match status" value="1"/>
</dbReference>
<dbReference type="EMBL" id="CAXIEN010000114">
    <property type="protein sequence ID" value="CAL1278606.1"/>
    <property type="molecule type" value="Genomic_DNA"/>
</dbReference>
<evidence type="ECO:0008006" key="11">
    <source>
        <dbReference type="Google" id="ProtNLM"/>
    </source>
</evidence>
<feature type="compositionally biased region" description="Low complexity" evidence="6">
    <location>
        <begin position="380"/>
        <end position="396"/>
    </location>
</feature>
<protein>
    <recommendedName>
        <fullName evidence="11">Protein dead ringer</fullName>
    </recommendedName>
</protein>
<dbReference type="AlphaFoldDB" id="A0AAV2A3K0"/>
<gene>
    <name evidence="9" type="ORF">LARSCL_LOCUS9884</name>
</gene>
<name>A0AAV2A3K0_9ARAC</name>
<feature type="compositionally biased region" description="Polar residues" evidence="6">
    <location>
        <begin position="508"/>
        <end position="524"/>
    </location>
</feature>
<feature type="region of interest" description="Disordered" evidence="6">
    <location>
        <begin position="1"/>
        <end position="81"/>
    </location>
</feature>
<dbReference type="PANTHER" id="PTHR15348:SF0">
    <property type="entry name" value="PROTEIN DEAD RINGER"/>
    <property type="match status" value="1"/>
</dbReference>
<dbReference type="GO" id="GO:0005634">
    <property type="term" value="C:nucleus"/>
    <property type="evidence" value="ECO:0007669"/>
    <property type="project" value="UniProtKB-SubCell"/>
</dbReference>
<dbReference type="InterPro" id="IPR036431">
    <property type="entry name" value="ARID_dom_sf"/>
</dbReference>
<evidence type="ECO:0000259" key="7">
    <source>
        <dbReference type="PROSITE" id="PS51011"/>
    </source>
</evidence>
<feature type="region of interest" description="Disordered" evidence="6">
    <location>
        <begin position="356"/>
        <end position="428"/>
    </location>
</feature>
<dbReference type="InterPro" id="IPR023334">
    <property type="entry name" value="REKLES_domain"/>
</dbReference>
<feature type="region of interest" description="Disordered" evidence="6">
    <location>
        <begin position="508"/>
        <end position="583"/>
    </location>
</feature>
<accession>A0AAV2A3K0</accession>
<evidence type="ECO:0000256" key="1">
    <source>
        <dbReference type="ARBA" id="ARBA00004123"/>
    </source>
</evidence>
<feature type="compositionally biased region" description="Polar residues" evidence="6">
    <location>
        <begin position="559"/>
        <end position="571"/>
    </location>
</feature>
<feature type="domain" description="REKLES" evidence="8">
    <location>
        <begin position="502"/>
        <end position="605"/>
    </location>
</feature>
<dbReference type="GO" id="GO:0003677">
    <property type="term" value="F:DNA binding"/>
    <property type="evidence" value="ECO:0007669"/>
    <property type="project" value="UniProtKB-KW"/>
</dbReference>
<evidence type="ECO:0000256" key="3">
    <source>
        <dbReference type="ARBA" id="ARBA00023125"/>
    </source>
</evidence>
<comment type="subcellular location">
    <subcellularLocation>
        <location evidence="1">Nucleus</location>
    </subcellularLocation>
</comment>
<dbReference type="Proteomes" id="UP001497382">
    <property type="component" value="Unassembled WGS sequence"/>
</dbReference>
<feature type="domain" description="ARID" evidence="7">
    <location>
        <begin position="251"/>
        <end position="343"/>
    </location>
</feature>
<feature type="region of interest" description="Disordered" evidence="6">
    <location>
        <begin position="192"/>
        <end position="229"/>
    </location>
</feature>
<organism evidence="9 10">
    <name type="scientific">Larinioides sclopetarius</name>
    <dbReference type="NCBI Taxonomy" id="280406"/>
    <lineage>
        <taxon>Eukaryota</taxon>
        <taxon>Metazoa</taxon>
        <taxon>Ecdysozoa</taxon>
        <taxon>Arthropoda</taxon>
        <taxon>Chelicerata</taxon>
        <taxon>Arachnida</taxon>
        <taxon>Araneae</taxon>
        <taxon>Araneomorphae</taxon>
        <taxon>Entelegynae</taxon>
        <taxon>Araneoidea</taxon>
        <taxon>Araneidae</taxon>
        <taxon>Larinioides</taxon>
    </lineage>
</organism>
<dbReference type="InterPro" id="IPR045147">
    <property type="entry name" value="ARI3A/B/C"/>
</dbReference>
<evidence type="ECO:0000256" key="2">
    <source>
        <dbReference type="ARBA" id="ARBA00023015"/>
    </source>
</evidence>
<feature type="compositionally biased region" description="Acidic residues" evidence="6">
    <location>
        <begin position="50"/>
        <end position="63"/>
    </location>
</feature>
<feature type="compositionally biased region" description="Polar residues" evidence="6">
    <location>
        <begin position="208"/>
        <end position="219"/>
    </location>
</feature>
<feature type="region of interest" description="Disordered" evidence="6">
    <location>
        <begin position="122"/>
        <end position="155"/>
    </location>
</feature>
<feature type="compositionally biased region" description="Low complexity" evidence="6">
    <location>
        <begin position="198"/>
        <end position="207"/>
    </location>
</feature>
<evidence type="ECO:0000256" key="5">
    <source>
        <dbReference type="ARBA" id="ARBA00023242"/>
    </source>
</evidence>
<evidence type="ECO:0000256" key="4">
    <source>
        <dbReference type="ARBA" id="ARBA00023163"/>
    </source>
</evidence>
<keyword evidence="10" id="KW-1185">Reference proteome</keyword>
<dbReference type="PANTHER" id="PTHR15348">
    <property type="entry name" value="AT-RICH INTERACTIVE DOMAIN-CONTAINING PROTEIN ARID DOMAIN- CONTAINING PROTEIN DEAD RINGER PROTEIN B-CELL REGULATOR OF IGH TRANSCRIPTION BRIGHT"/>
    <property type="match status" value="1"/>
</dbReference>
<comment type="caution">
    <text evidence="9">The sequence shown here is derived from an EMBL/GenBank/DDBJ whole genome shotgun (WGS) entry which is preliminary data.</text>
</comment>
<dbReference type="PROSITE" id="PS51011">
    <property type="entry name" value="ARID"/>
    <property type="match status" value="1"/>
</dbReference>
<dbReference type="SMART" id="SM00501">
    <property type="entry name" value="BRIGHT"/>
    <property type="match status" value="1"/>
</dbReference>
<dbReference type="SUPFAM" id="SSF46774">
    <property type="entry name" value="ARID-like"/>
    <property type="match status" value="1"/>
</dbReference>
<keyword evidence="2" id="KW-0805">Transcription regulation</keyword>
<evidence type="ECO:0000313" key="9">
    <source>
        <dbReference type="EMBL" id="CAL1278606.1"/>
    </source>
</evidence>
<evidence type="ECO:0000259" key="8">
    <source>
        <dbReference type="PROSITE" id="PS51486"/>
    </source>
</evidence>
<dbReference type="PROSITE" id="PS51486">
    <property type="entry name" value="REKLES"/>
    <property type="match status" value="1"/>
</dbReference>
<keyword evidence="4" id="KW-0804">Transcription</keyword>
<dbReference type="InterPro" id="IPR001606">
    <property type="entry name" value="ARID_dom"/>
</dbReference>
<evidence type="ECO:0000256" key="6">
    <source>
        <dbReference type="SAM" id="MobiDB-lite"/>
    </source>
</evidence>
<feature type="compositionally biased region" description="Basic and acidic residues" evidence="6">
    <location>
        <begin position="525"/>
        <end position="558"/>
    </location>
</feature>
<dbReference type="SMART" id="SM01014">
    <property type="entry name" value="ARID"/>
    <property type="match status" value="1"/>
</dbReference>